<proteinExistence type="predicted"/>
<name>A0A2L2TP61_9HYPO</name>
<feature type="active site" description="Proton donor" evidence="2">
    <location>
        <position position="101"/>
    </location>
</feature>
<dbReference type="EMBL" id="LN649230">
    <property type="protein sequence ID" value="CEI61195.1"/>
    <property type="molecule type" value="Genomic_DNA"/>
</dbReference>
<feature type="binding site" evidence="3">
    <location>
        <position position="160"/>
    </location>
    <ligand>
        <name>substrate</name>
    </ligand>
</feature>
<dbReference type="STRING" id="56646.A0A2L2TP61"/>
<dbReference type="Proteomes" id="UP000245910">
    <property type="component" value="Chromosome II"/>
</dbReference>
<protein>
    <recommendedName>
        <fullName evidence="5">NADP-dependent oxidoreductase domain-containing protein</fullName>
    </recommendedName>
</protein>
<dbReference type="InterPro" id="IPR036812">
    <property type="entry name" value="NAD(P)_OxRdtase_dom_sf"/>
</dbReference>
<dbReference type="SUPFAM" id="SSF51430">
    <property type="entry name" value="NAD(P)-linked oxidoreductase"/>
    <property type="match status" value="1"/>
</dbReference>
<dbReference type="Pfam" id="PF00248">
    <property type="entry name" value="Aldo_ket_red"/>
    <property type="match status" value="1"/>
</dbReference>
<keyword evidence="1" id="KW-0560">Oxidoreductase</keyword>
<evidence type="ECO:0000256" key="2">
    <source>
        <dbReference type="PIRSR" id="PIRSR000097-1"/>
    </source>
</evidence>
<dbReference type="PRINTS" id="PR00069">
    <property type="entry name" value="ALDKETRDTASE"/>
</dbReference>
<feature type="site" description="Lowers pKa of active site Tyr" evidence="4">
    <location>
        <position position="129"/>
    </location>
</feature>
<dbReference type="PIRSF" id="PIRSF000097">
    <property type="entry name" value="AKR"/>
    <property type="match status" value="1"/>
</dbReference>
<keyword evidence="7" id="KW-1185">Reference proteome</keyword>
<dbReference type="PROSITE" id="PS00062">
    <property type="entry name" value="ALDOKETO_REDUCTASE_2"/>
    <property type="match status" value="1"/>
</dbReference>
<dbReference type="InterPro" id="IPR018170">
    <property type="entry name" value="Aldo/ket_reductase_CS"/>
</dbReference>
<sequence>MFMMRQQFITLRSPALIRASSFPPVLCSKLRSYTYTPFNQLYRLLSCRLHTMAPSTFKLNTGQEIPAVGLGTWQSPAGEVEKAVAYALKDGYKLIDCAYCYGNEEEVGAGLKAAFEAGVKRKDIFVVTKAWATYNTRVELALDKSLKALGLDYVDLFLVHWPLLLNPEGNDDKFPKKPDGSRDVIRDYNHVDGWKLMEKLPATGKTKAVGVCNYSKKYLEELLPHATIVPAVNQIENHPELPQQEIVDFCKEKGIHIEAYSPLGSTGGPVMSAQPVVKIAEKKGVSASTVLLSYHVARGSTVLAKSVTPERITANKTIVDLDDEDMKALNDYSAELQKNNQVKRYVYPPFGIDFGFPDKS</sequence>
<dbReference type="PANTHER" id="PTHR11732">
    <property type="entry name" value="ALDO/KETO REDUCTASE"/>
    <property type="match status" value="1"/>
</dbReference>
<dbReference type="PROSITE" id="PS00063">
    <property type="entry name" value="ALDOKETO_REDUCTASE_3"/>
    <property type="match status" value="1"/>
</dbReference>
<evidence type="ECO:0000256" key="3">
    <source>
        <dbReference type="PIRSR" id="PIRSR000097-2"/>
    </source>
</evidence>
<evidence type="ECO:0000256" key="4">
    <source>
        <dbReference type="PIRSR" id="PIRSR000097-3"/>
    </source>
</evidence>
<dbReference type="InterPro" id="IPR020471">
    <property type="entry name" value="AKR"/>
</dbReference>
<dbReference type="GO" id="GO:0016616">
    <property type="term" value="F:oxidoreductase activity, acting on the CH-OH group of donors, NAD or NADP as acceptor"/>
    <property type="evidence" value="ECO:0007669"/>
    <property type="project" value="UniProtKB-ARBA"/>
</dbReference>
<evidence type="ECO:0000313" key="6">
    <source>
        <dbReference type="EMBL" id="CEI61195.1"/>
    </source>
</evidence>
<dbReference type="Gene3D" id="3.20.20.100">
    <property type="entry name" value="NADP-dependent oxidoreductase domain"/>
    <property type="match status" value="1"/>
</dbReference>
<evidence type="ECO:0000256" key="1">
    <source>
        <dbReference type="ARBA" id="ARBA00023002"/>
    </source>
</evidence>
<organism evidence="6 7">
    <name type="scientific">Fusarium venenatum</name>
    <dbReference type="NCBI Taxonomy" id="56646"/>
    <lineage>
        <taxon>Eukaryota</taxon>
        <taxon>Fungi</taxon>
        <taxon>Dikarya</taxon>
        <taxon>Ascomycota</taxon>
        <taxon>Pezizomycotina</taxon>
        <taxon>Sordariomycetes</taxon>
        <taxon>Hypocreomycetidae</taxon>
        <taxon>Hypocreales</taxon>
        <taxon>Nectriaceae</taxon>
        <taxon>Fusarium</taxon>
    </lineage>
</organism>
<feature type="domain" description="NADP-dependent oxidoreductase" evidence="5">
    <location>
        <begin position="68"/>
        <end position="331"/>
    </location>
</feature>
<dbReference type="FunFam" id="3.20.20.100:FF:000002">
    <property type="entry name" value="2,5-diketo-D-gluconic acid reductase A"/>
    <property type="match status" value="1"/>
</dbReference>
<evidence type="ECO:0000313" key="7">
    <source>
        <dbReference type="Proteomes" id="UP000245910"/>
    </source>
</evidence>
<dbReference type="InterPro" id="IPR023210">
    <property type="entry name" value="NADP_OxRdtase_dom"/>
</dbReference>
<dbReference type="AlphaFoldDB" id="A0A2L2TP61"/>
<accession>A0A2L2TP61</accession>
<reference evidence="7" key="1">
    <citation type="submission" date="2014-10" db="EMBL/GenBank/DDBJ databases">
        <authorList>
            <person name="King R."/>
        </authorList>
    </citation>
    <scope>NUCLEOTIDE SEQUENCE [LARGE SCALE GENOMIC DNA]</scope>
    <source>
        <strain evidence="7">A3/5</strain>
    </source>
</reference>
<evidence type="ECO:0000259" key="5">
    <source>
        <dbReference type="Pfam" id="PF00248"/>
    </source>
</evidence>